<reference evidence="2 3" key="1">
    <citation type="submission" date="2019-09" db="EMBL/GenBank/DDBJ databases">
        <title>H2 Metabolism Revealed by Metagenomic Analysis in Subglacial Sediment of East Antarctica.</title>
        <authorList>
            <person name="Yang Z."/>
            <person name="Zhang Y."/>
            <person name="Lv Y."/>
            <person name="Yan W."/>
            <person name="Xiao X."/>
            <person name="Sun B."/>
            <person name="Ma H."/>
        </authorList>
    </citation>
    <scope>NUCLEOTIDE SEQUENCE [LARGE SCALE GENOMIC DNA]</scope>
    <source>
        <strain evidence="2">Bin2_2</strain>
    </source>
</reference>
<keyword evidence="1" id="KW-0472">Membrane</keyword>
<name>A0A7C9NU44_9PROT</name>
<keyword evidence="1" id="KW-1133">Transmembrane helix</keyword>
<sequence>MAFKQWPDAIVALPGHLAAALSGKALNVVSIFQLMGGAALLLLVVALFFQKKQGHAARLIWFALLAFIGIGSSVLLYGLGYYGVIGLGTMSRTTLGISLWLAMLVFIFLRAALLWHSTIVRLVAFGAVGHALSLLVPALIHQQDVWAKAWSESKRVIMSAPAREISATPANATIVYVGPNTIESMTFVGTWELTGGIWLMHPSTRLTSILDQRGGPILSNASTSGSNTRFITAKANYHTLTWDGKMLVMSLPGHWTSPMAAEVVYEWDAYRSTFRKVNPGESFGEAPASGG</sequence>
<evidence type="ECO:0000256" key="1">
    <source>
        <dbReference type="SAM" id="Phobius"/>
    </source>
</evidence>
<feature type="transmembrane region" description="Helical" evidence="1">
    <location>
        <begin position="122"/>
        <end position="140"/>
    </location>
</feature>
<protein>
    <submittedName>
        <fullName evidence="2">Uncharacterized protein</fullName>
    </submittedName>
</protein>
<dbReference type="AlphaFoldDB" id="A0A7C9NU44"/>
<accession>A0A7C9NU44</accession>
<organism evidence="2 3">
    <name type="scientific">Sulfuriferula multivorans</name>
    <dbReference type="NCBI Taxonomy" id="1559896"/>
    <lineage>
        <taxon>Bacteria</taxon>
        <taxon>Pseudomonadati</taxon>
        <taxon>Pseudomonadota</taxon>
        <taxon>Betaproteobacteria</taxon>
        <taxon>Nitrosomonadales</taxon>
        <taxon>Sulfuricellaceae</taxon>
        <taxon>Sulfuriferula</taxon>
    </lineage>
</organism>
<feature type="transmembrane region" description="Helical" evidence="1">
    <location>
        <begin position="31"/>
        <end position="49"/>
    </location>
</feature>
<evidence type="ECO:0000313" key="2">
    <source>
        <dbReference type="EMBL" id="NDP48680.1"/>
    </source>
</evidence>
<dbReference type="EMBL" id="JAAFGW010000146">
    <property type="protein sequence ID" value="NDP48680.1"/>
    <property type="molecule type" value="Genomic_DNA"/>
</dbReference>
<feature type="transmembrane region" description="Helical" evidence="1">
    <location>
        <begin position="61"/>
        <end position="85"/>
    </location>
</feature>
<evidence type="ECO:0000313" key="3">
    <source>
        <dbReference type="Proteomes" id="UP000483432"/>
    </source>
</evidence>
<proteinExistence type="predicted"/>
<dbReference type="Proteomes" id="UP000483432">
    <property type="component" value="Unassembled WGS sequence"/>
</dbReference>
<gene>
    <name evidence="2" type="ORF">GZ085_09885</name>
</gene>
<feature type="transmembrane region" description="Helical" evidence="1">
    <location>
        <begin position="97"/>
        <end position="115"/>
    </location>
</feature>
<comment type="caution">
    <text evidence="2">The sequence shown here is derived from an EMBL/GenBank/DDBJ whole genome shotgun (WGS) entry which is preliminary data.</text>
</comment>
<keyword evidence="1" id="KW-0812">Transmembrane</keyword>